<dbReference type="PANTHER" id="PTHR38097">
    <property type="match status" value="1"/>
</dbReference>
<name>A0A626INM2_SALET</name>
<comment type="subcellular location">
    <subcellularLocation>
        <location evidence="1">Cytoplasm</location>
        <location evidence="1">Nucleoid</location>
    </subcellularLocation>
</comment>
<dbReference type="Gene3D" id="4.10.430.10">
    <property type="entry name" value="Histone-like protein H-NS, C-terminal domain"/>
    <property type="match status" value="1"/>
</dbReference>
<dbReference type="SMART" id="SM00528">
    <property type="entry name" value="HNS"/>
    <property type="match status" value="1"/>
</dbReference>
<dbReference type="InterPro" id="IPR027444">
    <property type="entry name" value="H-NS_C_dom"/>
</dbReference>
<dbReference type="Pfam" id="PF00816">
    <property type="entry name" value="Histone_HNS"/>
    <property type="match status" value="1"/>
</dbReference>
<evidence type="ECO:0000313" key="8">
    <source>
        <dbReference type="EMBL" id="EDA9001201.1"/>
    </source>
</evidence>
<dbReference type="GO" id="GO:0003680">
    <property type="term" value="F:minor groove of adenine-thymine-rich DNA binding"/>
    <property type="evidence" value="ECO:0007669"/>
    <property type="project" value="TreeGrafter"/>
</dbReference>
<evidence type="ECO:0000259" key="7">
    <source>
        <dbReference type="SMART" id="SM00528"/>
    </source>
</evidence>
<feature type="domain" description="DNA-binding protein H-NS-like C-terminal" evidence="7">
    <location>
        <begin position="88"/>
        <end position="136"/>
    </location>
</feature>
<dbReference type="GO" id="GO:0030527">
    <property type="term" value="F:structural constituent of chromatin"/>
    <property type="evidence" value="ECO:0007669"/>
    <property type="project" value="InterPro"/>
</dbReference>
<gene>
    <name evidence="8" type="ORF">A4N30_22360</name>
</gene>
<dbReference type="Gene3D" id="1.10.287.1050">
    <property type="entry name" value="H-NS histone-like proteins"/>
    <property type="match status" value="1"/>
</dbReference>
<dbReference type="GO" id="GO:0009295">
    <property type="term" value="C:nucleoid"/>
    <property type="evidence" value="ECO:0007669"/>
    <property type="project" value="UniProtKB-SubCell"/>
</dbReference>
<evidence type="ECO:0000256" key="3">
    <source>
        <dbReference type="ARBA" id="ARBA00022490"/>
    </source>
</evidence>
<dbReference type="GO" id="GO:0005829">
    <property type="term" value="C:cytosol"/>
    <property type="evidence" value="ECO:0007669"/>
    <property type="project" value="TreeGrafter"/>
</dbReference>
<comment type="caution">
    <text evidence="8">The sequence shown here is derived from an EMBL/GenBank/DDBJ whole genome shotgun (WGS) entry which is preliminary data.</text>
</comment>
<comment type="similarity">
    <text evidence="2 5">Belongs to the histone-like protein H-NS family.</text>
</comment>
<keyword evidence="3" id="KW-0963">Cytoplasm</keyword>
<dbReference type="GO" id="GO:0032993">
    <property type="term" value="C:protein-DNA complex"/>
    <property type="evidence" value="ECO:0007669"/>
    <property type="project" value="TreeGrafter"/>
</dbReference>
<dbReference type="GO" id="GO:0003681">
    <property type="term" value="F:bent DNA binding"/>
    <property type="evidence" value="ECO:0007669"/>
    <property type="project" value="TreeGrafter"/>
</dbReference>
<dbReference type="GO" id="GO:0046983">
    <property type="term" value="F:protein dimerization activity"/>
    <property type="evidence" value="ECO:0007669"/>
    <property type="project" value="InterPro"/>
</dbReference>
<dbReference type="InterPro" id="IPR054180">
    <property type="entry name" value="H-NS-like_N"/>
</dbReference>
<dbReference type="InterPro" id="IPR037150">
    <property type="entry name" value="H-NS_C_dom_sf"/>
</dbReference>
<evidence type="ECO:0000256" key="4">
    <source>
        <dbReference type="ARBA" id="ARBA00023125"/>
    </source>
</evidence>
<keyword evidence="4 5" id="KW-0238">DNA-binding</keyword>
<organism evidence="8">
    <name type="scientific">Salmonella enterica subsp. enterica serovar Stanley</name>
    <dbReference type="NCBI Taxonomy" id="192953"/>
    <lineage>
        <taxon>Bacteria</taxon>
        <taxon>Pseudomonadati</taxon>
        <taxon>Pseudomonadota</taxon>
        <taxon>Gammaproteobacteria</taxon>
        <taxon>Enterobacterales</taxon>
        <taxon>Enterobacteriaceae</taxon>
        <taxon>Salmonella</taxon>
    </lineage>
</organism>
<dbReference type="PIRSF" id="PIRSF002096">
    <property type="entry name" value="HnS"/>
    <property type="match status" value="1"/>
</dbReference>
<feature type="region of interest" description="Disordered" evidence="6">
    <location>
        <begin position="42"/>
        <end position="62"/>
    </location>
</feature>
<reference evidence="8" key="1">
    <citation type="submission" date="2018-07" db="EMBL/GenBank/DDBJ databases">
        <authorList>
            <person name="Ashton P.M."/>
            <person name="Dallman T."/>
            <person name="Nair S."/>
            <person name="De Pinna E."/>
            <person name="Peters T."/>
            <person name="Grant K."/>
        </authorList>
    </citation>
    <scope>NUCLEOTIDE SEQUENCE</scope>
    <source>
        <strain evidence="8">207541</strain>
    </source>
</reference>
<evidence type="ECO:0000256" key="2">
    <source>
        <dbReference type="ARBA" id="ARBA00010610"/>
    </source>
</evidence>
<accession>A0A626INM2</accession>
<proteinExistence type="inferred from homology"/>
<dbReference type="SUPFAM" id="SSF81273">
    <property type="entry name" value="H-NS histone-like proteins"/>
    <property type="match status" value="2"/>
</dbReference>
<dbReference type="InterPro" id="IPR027454">
    <property type="entry name" value="Histone_HNS_N"/>
</dbReference>
<protein>
    <recommendedName>
        <fullName evidence="5">DNA-binding protein</fullName>
    </recommendedName>
</protein>
<dbReference type="PANTHER" id="PTHR38097:SF2">
    <property type="entry name" value="DNA-BINDING PROTEIN STPA"/>
    <property type="match status" value="1"/>
</dbReference>
<dbReference type="Pfam" id="PF22470">
    <property type="entry name" value="Histone_HNS_N"/>
    <property type="match status" value="1"/>
</dbReference>
<dbReference type="GO" id="GO:0000976">
    <property type="term" value="F:transcription cis-regulatory region binding"/>
    <property type="evidence" value="ECO:0007669"/>
    <property type="project" value="TreeGrafter"/>
</dbReference>
<evidence type="ECO:0000256" key="1">
    <source>
        <dbReference type="ARBA" id="ARBA00004453"/>
    </source>
</evidence>
<dbReference type="EMBL" id="AALLPK010000031">
    <property type="protein sequence ID" value="EDA9001201.1"/>
    <property type="molecule type" value="Genomic_DNA"/>
</dbReference>
<dbReference type="AlphaFoldDB" id="A0A626INM2"/>
<dbReference type="InterPro" id="IPR001801">
    <property type="entry name" value="Histone_HNS"/>
</dbReference>
<evidence type="ECO:0000256" key="6">
    <source>
        <dbReference type="SAM" id="MobiDB-lite"/>
    </source>
</evidence>
<sequence length="141" mass="16219">MSEVESVRKILSNIRSLRAFAREVDFALLEDMSEKLNTVVEERRADAEREAKERQQRETRKRELLEMINSEGFSVSELLGDSTAEAGRKKRVVQQVPAKYQFEVNGEMQYWTGRGRKPKAIEEALAAGKKLDDFLIPDSEK</sequence>
<evidence type="ECO:0000256" key="5">
    <source>
        <dbReference type="PIRNR" id="PIRNR002096"/>
    </source>
</evidence>
<dbReference type="GO" id="GO:0001217">
    <property type="term" value="F:DNA-binding transcription repressor activity"/>
    <property type="evidence" value="ECO:0007669"/>
    <property type="project" value="TreeGrafter"/>
</dbReference>